<dbReference type="Gene3D" id="3.40.50.300">
    <property type="entry name" value="P-loop containing nucleotide triphosphate hydrolases"/>
    <property type="match status" value="2"/>
</dbReference>
<reference evidence="11" key="2">
    <citation type="journal article" date="2021" name="PeerJ">
        <title>Extensive microbial diversity within the chicken gut microbiome revealed by metagenomics and culture.</title>
        <authorList>
            <person name="Gilroy R."/>
            <person name="Ravi A."/>
            <person name="Getino M."/>
            <person name="Pursley I."/>
            <person name="Horton D.L."/>
            <person name="Alikhan N.F."/>
            <person name="Baker D."/>
            <person name="Gharbi K."/>
            <person name="Hall N."/>
            <person name="Watson M."/>
            <person name="Adriaenssens E.M."/>
            <person name="Foster-Nyarko E."/>
            <person name="Jarju S."/>
            <person name="Secka A."/>
            <person name="Antonio M."/>
            <person name="Oren A."/>
            <person name="Chaudhuri R.R."/>
            <person name="La Ragione R."/>
            <person name="Hildebrand F."/>
            <person name="Pallen M.J."/>
        </authorList>
    </citation>
    <scope>NUCLEOTIDE SEQUENCE</scope>
    <source>
        <strain evidence="11">ChiBcolR7-354</strain>
    </source>
</reference>
<dbReference type="InterPro" id="IPR027417">
    <property type="entry name" value="P-loop_NTPase"/>
</dbReference>
<dbReference type="SUPFAM" id="SSF52540">
    <property type="entry name" value="P-loop containing nucleoside triphosphate hydrolases"/>
    <property type="match status" value="2"/>
</dbReference>
<dbReference type="NCBIfam" id="TIGR00634">
    <property type="entry name" value="recN"/>
    <property type="match status" value="1"/>
</dbReference>
<dbReference type="FunFam" id="3.40.50.300:FF:000319">
    <property type="entry name" value="DNA repair protein RecN"/>
    <property type="match status" value="1"/>
</dbReference>
<organism evidence="11 12">
    <name type="scientific">Candidatus Scatomorpha intestinavium</name>
    <dbReference type="NCBI Taxonomy" id="2840922"/>
    <lineage>
        <taxon>Bacteria</taxon>
        <taxon>Bacillati</taxon>
        <taxon>Bacillota</taxon>
        <taxon>Clostridia</taxon>
        <taxon>Eubacteriales</taxon>
        <taxon>Candidatus Scatomorpha</taxon>
    </lineage>
</organism>
<evidence type="ECO:0000313" key="11">
    <source>
        <dbReference type="EMBL" id="HIQ79560.1"/>
    </source>
</evidence>
<evidence type="ECO:0000256" key="1">
    <source>
        <dbReference type="ARBA" id="ARBA00003618"/>
    </source>
</evidence>
<dbReference type="GO" id="GO:0043590">
    <property type="term" value="C:bacterial nucleoid"/>
    <property type="evidence" value="ECO:0007669"/>
    <property type="project" value="TreeGrafter"/>
</dbReference>
<dbReference type="CDD" id="cd03241">
    <property type="entry name" value="ABC_RecN"/>
    <property type="match status" value="2"/>
</dbReference>
<proteinExistence type="inferred from homology"/>
<comment type="caution">
    <text evidence="11">The sequence shown here is derived from an EMBL/GenBank/DDBJ whole genome shotgun (WGS) entry which is preliminary data.</text>
</comment>
<dbReference type="GO" id="GO:0006310">
    <property type="term" value="P:DNA recombination"/>
    <property type="evidence" value="ECO:0007669"/>
    <property type="project" value="InterPro"/>
</dbReference>
<gene>
    <name evidence="11" type="primary">recN</name>
    <name evidence="11" type="ORF">IAB77_09935</name>
</gene>
<keyword evidence="4" id="KW-0547">Nucleotide-binding</keyword>
<dbReference type="Pfam" id="PF02463">
    <property type="entry name" value="SMC_N"/>
    <property type="match status" value="1"/>
</dbReference>
<evidence type="ECO:0000256" key="3">
    <source>
        <dbReference type="ARBA" id="ARBA00021315"/>
    </source>
</evidence>
<reference evidence="11" key="1">
    <citation type="submission" date="2020-10" db="EMBL/GenBank/DDBJ databases">
        <authorList>
            <person name="Gilroy R."/>
        </authorList>
    </citation>
    <scope>NUCLEOTIDE SEQUENCE</scope>
    <source>
        <strain evidence="11">ChiBcolR7-354</strain>
    </source>
</reference>
<dbReference type="PANTHER" id="PTHR11059:SF0">
    <property type="entry name" value="DNA REPAIR PROTEIN RECN"/>
    <property type="match status" value="1"/>
</dbReference>
<evidence type="ECO:0000256" key="4">
    <source>
        <dbReference type="ARBA" id="ARBA00022741"/>
    </source>
</evidence>
<dbReference type="PANTHER" id="PTHR11059">
    <property type="entry name" value="DNA REPAIR PROTEIN RECN"/>
    <property type="match status" value="1"/>
</dbReference>
<protein>
    <recommendedName>
        <fullName evidence="3 9">DNA repair protein RecN</fullName>
    </recommendedName>
    <alternativeName>
        <fullName evidence="8 9">Recombination protein N</fullName>
    </alternativeName>
</protein>
<comment type="function">
    <text evidence="1 9">May be involved in recombinational repair of damaged DNA.</text>
</comment>
<evidence type="ECO:0000256" key="7">
    <source>
        <dbReference type="ARBA" id="ARBA00023204"/>
    </source>
</evidence>
<dbReference type="EMBL" id="DVGA01000114">
    <property type="protein sequence ID" value="HIQ79560.1"/>
    <property type="molecule type" value="Genomic_DNA"/>
</dbReference>
<evidence type="ECO:0000259" key="10">
    <source>
        <dbReference type="Pfam" id="PF02463"/>
    </source>
</evidence>
<dbReference type="InterPro" id="IPR004604">
    <property type="entry name" value="DNA_recomb/repair_RecN"/>
</dbReference>
<dbReference type="GO" id="GO:0009432">
    <property type="term" value="P:SOS response"/>
    <property type="evidence" value="ECO:0007669"/>
    <property type="project" value="TreeGrafter"/>
</dbReference>
<accession>A0A9D0ZFG0</accession>
<dbReference type="Proteomes" id="UP000824262">
    <property type="component" value="Unassembled WGS sequence"/>
</dbReference>
<name>A0A9D0ZFG0_9FIRM</name>
<dbReference type="InterPro" id="IPR003395">
    <property type="entry name" value="RecF/RecN/SMC_N"/>
</dbReference>
<dbReference type="PIRSF" id="PIRSF003128">
    <property type="entry name" value="RecN"/>
    <property type="match status" value="1"/>
</dbReference>
<evidence type="ECO:0000256" key="2">
    <source>
        <dbReference type="ARBA" id="ARBA00009441"/>
    </source>
</evidence>
<feature type="domain" description="RecF/RecN/SMC N-terminal" evidence="10">
    <location>
        <begin position="2"/>
        <end position="508"/>
    </location>
</feature>
<dbReference type="AlphaFoldDB" id="A0A9D0ZFG0"/>
<evidence type="ECO:0000256" key="9">
    <source>
        <dbReference type="PIRNR" id="PIRNR003128"/>
    </source>
</evidence>
<keyword evidence="6" id="KW-0067">ATP-binding</keyword>
<sequence length="561" mass="61252">MLTELHIENIAVIERADIEPGPGLNVLTGETGAGKSIVIDSLQAVLGGRTSRELVRTGAAKAAVAASFTAETLSGWLGENGLEEEEAVVIRRRISADGKSSASVCGMPVTASELRAIGVKLLDIHGQNDGRQLMDESRHRAYLDSFGALVADLEEYRRAYGEYADAKRELERLNMGDDEKRRLADAYRYRVEELEAAELREGEEAELSARRDLLRNAGRLTDALDAAYDALYGADGSACELAGEASAQVARAANWASELGETASEIDGARMTLEDAAERLRDLRESLDFSPEEYDALETRLAQLHRLEKKYAADESGLIAILEESRKGLEEIEYSDERREKLASELAKKAEAAYNAAKGLSKKRSAAAEELQRRIQKGLSELSMPSVRFVVEITPKAGSPGFDETGCDEVRFLMSANAGETPGRISKIASGGELARIMLVMKDVLSERDEVGTLVFDEIDEGVSGIAAQRVAEKLARLSRRKQVICVTHLPQIAAMADTHFHIEKRERGGRTYTAVTPLDRDGRIREIARLHGGDNITDTTLASAAEQLDAAVKYKQEEKA</sequence>
<dbReference type="FunFam" id="3.40.50.300:FF:000356">
    <property type="entry name" value="DNA repair protein RecN"/>
    <property type="match status" value="1"/>
</dbReference>
<evidence type="ECO:0000313" key="12">
    <source>
        <dbReference type="Proteomes" id="UP000824262"/>
    </source>
</evidence>
<evidence type="ECO:0000256" key="5">
    <source>
        <dbReference type="ARBA" id="ARBA00022763"/>
    </source>
</evidence>
<dbReference type="GO" id="GO:0006281">
    <property type="term" value="P:DNA repair"/>
    <property type="evidence" value="ECO:0007669"/>
    <property type="project" value="UniProtKB-KW"/>
</dbReference>
<evidence type="ECO:0000256" key="6">
    <source>
        <dbReference type="ARBA" id="ARBA00022840"/>
    </source>
</evidence>
<keyword evidence="5 9" id="KW-0227">DNA damage</keyword>
<keyword evidence="7 9" id="KW-0234">DNA repair</keyword>
<dbReference type="GO" id="GO:0005524">
    <property type="term" value="F:ATP binding"/>
    <property type="evidence" value="ECO:0007669"/>
    <property type="project" value="UniProtKB-KW"/>
</dbReference>
<comment type="similarity">
    <text evidence="2 9">Belongs to the RecN family.</text>
</comment>
<evidence type="ECO:0000256" key="8">
    <source>
        <dbReference type="ARBA" id="ARBA00033408"/>
    </source>
</evidence>